<name>X0KVU4_FUSOX</name>
<feature type="transmembrane region" description="Helical" evidence="1">
    <location>
        <begin position="20"/>
        <end position="37"/>
    </location>
</feature>
<dbReference type="EMBL" id="KK035213">
    <property type="protein sequence ID" value="EXM17713.1"/>
    <property type="molecule type" value="Genomic_DNA"/>
</dbReference>
<keyword evidence="1" id="KW-0472">Membrane</keyword>
<evidence type="ECO:0000256" key="1">
    <source>
        <dbReference type="SAM" id="Phobius"/>
    </source>
</evidence>
<keyword evidence="1" id="KW-0812">Transmembrane</keyword>
<sequence>MPPGDLYQWVTIDHRPLSAMSVYSAFPVYFALVRLYLRGPLRLGGALQYVPIPPAPESYSYAASVWYYLPHRQCFNQFLGILGLLFCAMGEMWMNKTRFETVFEGFER</sequence>
<keyword evidence="1" id="KW-1133">Transmembrane helix</keyword>
<organism evidence="2">
    <name type="scientific">Fusarium oxysporum f. sp. vasinfectum 25433</name>
    <dbReference type="NCBI Taxonomy" id="1089449"/>
    <lineage>
        <taxon>Eukaryota</taxon>
        <taxon>Fungi</taxon>
        <taxon>Dikarya</taxon>
        <taxon>Ascomycota</taxon>
        <taxon>Pezizomycotina</taxon>
        <taxon>Sordariomycetes</taxon>
        <taxon>Hypocreomycetidae</taxon>
        <taxon>Hypocreales</taxon>
        <taxon>Nectriaceae</taxon>
        <taxon>Fusarium</taxon>
        <taxon>Fusarium oxysporum species complex</taxon>
    </lineage>
</organism>
<feature type="transmembrane region" description="Helical" evidence="1">
    <location>
        <begin position="75"/>
        <end position="94"/>
    </location>
</feature>
<dbReference type="OrthoDB" id="5075683at2759"/>
<reference evidence="2" key="1">
    <citation type="submission" date="2011-11" db="EMBL/GenBank/DDBJ databases">
        <title>The Genome Sequence of Fusarium oxysporum Cotton.</title>
        <authorList>
            <consortium name="The Broad Institute Genome Sequencing Platform"/>
            <person name="Ma L.-J."/>
            <person name="Gale L.R."/>
            <person name="Schwartz D.C."/>
            <person name="Zhou S."/>
            <person name="Corby-Kistler H."/>
            <person name="Young S.K."/>
            <person name="Zeng Q."/>
            <person name="Gargeya S."/>
            <person name="Fitzgerald M."/>
            <person name="Haas B."/>
            <person name="Abouelleil A."/>
            <person name="Alvarado L."/>
            <person name="Arachchi H.M."/>
            <person name="Berlin A."/>
            <person name="Brown A."/>
            <person name="Chapman S.B."/>
            <person name="Chen Z."/>
            <person name="Dunbar C."/>
            <person name="Freedman E."/>
            <person name="Gearin G."/>
            <person name="Goldberg J."/>
            <person name="Griggs A."/>
            <person name="Gujja S."/>
            <person name="Heiman D."/>
            <person name="Howarth C."/>
            <person name="Larson L."/>
            <person name="Lui A."/>
            <person name="MacDonald P.J.P."/>
            <person name="Montmayeur A."/>
            <person name="Murphy C."/>
            <person name="Neiman D."/>
            <person name="Pearson M."/>
            <person name="Priest M."/>
            <person name="Roberts A."/>
            <person name="Saif S."/>
            <person name="Shea T."/>
            <person name="Shenoy N."/>
            <person name="Sisk P."/>
            <person name="Stolte C."/>
            <person name="Sykes S."/>
            <person name="Wortman J."/>
            <person name="Nusbaum C."/>
            <person name="Birren B."/>
        </authorList>
    </citation>
    <scope>NUCLEOTIDE SEQUENCE [LARGE SCALE GENOMIC DNA]</scope>
    <source>
        <strain evidence="2">25433</strain>
    </source>
</reference>
<proteinExistence type="predicted"/>
<gene>
    <name evidence="2" type="ORF">FOTG_14225</name>
</gene>
<reference evidence="2" key="2">
    <citation type="submission" date="2014-03" db="EMBL/GenBank/DDBJ databases">
        <title>The Genome Annotation of Fusarium oxysporum Cotton.</title>
        <authorList>
            <consortium name="The Broad Institute Genomics Platform"/>
            <person name="Ma L.-J."/>
            <person name="Corby-Kistler H."/>
            <person name="Broz K."/>
            <person name="Gale L.R."/>
            <person name="Jonkers W."/>
            <person name="O'Donnell K."/>
            <person name="Ploetz R."/>
            <person name="Steinberg C."/>
            <person name="Schwartz D.C."/>
            <person name="VanEtten H."/>
            <person name="Zhou S."/>
            <person name="Young S.K."/>
            <person name="Zeng Q."/>
            <person name="Gargeya S."/>
            <person name="Fitzgerald M."/>
            <person name="Abouelleil A."/>
            <person name="Alvarado L."/>
            <person name="Chapman S.B."/>
            <person name="Gainer-Dewar J."/>
            <person name="Goldberg J."/>
            <person name="Griggs A."/>
            <person name="Gujja S."/>
            <person name="Hansen M."/>
            <person name="Howarth C."/>
            <person name="Imamovic A."/>
            <person name="Ireland A."/>
            <person name="Larimer J."/>
            <person name="McCowan C."/>
            <person name="Murphy C."/>
            <person name="Pearson M."/>
            <person name="Poon T.W."/>
            <person name="Priest M."/>
            <person name="Roberts A."/>
            <person name="Saif S."/>
            <person name="Shea T."/>
            <person name="Sykes S."/>
            <person name="Wortman J."/>
            <person name="Nusbaum C."/>
            <person name="Birren B."/>
        </authorList>
    </citation>
    <scope>NUCLEOTIDE SEQUENCE</scope>
    <source>
        <strain evidence="2">25433</strain>
    </source>
</reference>
<dbReference type="HOGENOM" id="CLU_2197101_0_0_1"/>
<protein>
    <submittedName>
        <fullName evidence="2">Uncharacterized protein</fullName>
    </submittedName>
</protein>
<accession>X0KVU4</accession>
<dbReference type="AlphaFoldDB" id="X0KVU4"/>
<evidence type="ECO:0000313" key="2">
    <source>
        <dbReference type="EMBL" id="EXM17713.1"/>
    </source>
</evidence>
<dbReference type="Proteomes" id="UP000030701">
    <property type="component" value="Unassembled WGS sequence"/>
</dbReference>